<dbReference type="OrthoDB" id="4499616at2759"/>
<evidence type="ECO:0000313" key="2">
    <source>
        <dbReference type="Proteomes" id="UP000184383"/>
    </source>
</evidence>
<dbReference type="RefSeq" id="XP_040685545.1">
    <property type="nucleotide sequence ID" value="XM_040839487.1"/>
</dbReference>
<dbReference type="EMBL" id="KV878215">
    <property type="protein sequence ID" value="OJJ31868.1"/>
    <property type="molecule type" value="Genomic_DNA"/>
</dbReference>
<name>A0A1L9RAD9_ASPWE</name>
<accession>A0A1L9RAD9</accession>
<protein>
    <submittedName>
        <fullName evidence="1">Uncharacterized protein</fullName>
    </submittedName>
</protein>
<dbReference type="Proteomes" id="UP000184383">
    <property type="component" value="Unassembled WGS sequence"/>
</dbReference>
<dbReference type="GeneID" id="63755335"/>
<dbReference type="VEuPathDB" id="FungiDB:ASPWEDRAFT_745309"/>
<keyword evidence="2" id="KW-1185">Reference proteome</keyword>
<evidence type="ECO:0000313" key="1">
    <source>
        <dbReference type="EMBL" id="OJJ31868.1"/>
    </source>
</evidence>
<dbReference type="AlphaFoldDB" id="A0A1L9RAD9"/>
<organism evidence="1 2">
    <name type="scientific">Aspergillus wentii DTO 134E9</name>
    <dbReference type="NCBI Taxonomy" id="1073089"/>
    <lineage>
        <taxon>Eukaryota</taxon>
        <taxon>Fungi</taxon>
        <taxon>Dikarya</taxon>
        <taxon>Ascomycota</taxon>
        <taxon>Pezizomycotina</taxon>
        <taxon>Eurotiomycetes</taxon>
        <taxon>Eurotiomycetidae</taxon>
        <taxon>Eurotiales</taxon>
        <taxon>Aspergillaceae</taxon>
        <taxon>Aspergillus</taxon>
        <taxon>Aspergillus subgen. Cremei</taxon>
    </lineage>
</organism>
<proteinExistence type="predicted"/>
<sequence length="170" mass="19443">MSSLSRPVGSSSPNILMYTQLRVFQKELHSMTPEDYEGKVNGLWGILLYHYFPSRLPGLPYGSLDETTGQSKETECLFLVTQCKREAREAGNEAWNEGREQLQRYLQGQAQLQSAPAMFFGIVAVGNYCTFYEFEPWENSLLAMNGGKRYHLVRDAAEVHGELMHIRDFH</sequence>
<gene>
    <name evidence="1" type="ORF">ASPWEDRAFT_745309</name>
</gene>
<reference evidence="2" key="1">
    <citation type="journal article" date="2017" name="Genome Biol.">
        <title>Comparative genomics reveals high biological diversity and specific adaptations in the industrially and medically important fungal genus Aspergillus.</title>
        <authorList>
            <person name="de Vries R.P."/>
            <person name="Riley R."/>
            <person name="Wiebenga A."/>
            <person name="Aguilar-Osorio G."/>
            <person name="Amillis S."/>
            <person name="Uchima C.A."/>
            <person name="Anderluh G."/>
            <person name="Asadollahi M."/>
            <person name="Askin M."/>
            <person name="Barry K."/>
            <person name="Battaglia E."/>
            <person name="Bayram O."/>
            <person name="Benocci T."/>
            <person name="Braus-Stromeyer S.A."/>
            <person name="Caldana C."/>
            <person name="Canovas D."/>
            <person name="Cerqueira G.C."/>
            <person name="Chen F."/>
            <person name="Chen W."/>
            <person name="Choi C."/>
            <person name="Clum A."/>
            <person name="Dos Santos R.A."/>
            <person name="Damasio A.R."/>
            <person name="Diallinas G."/>
            <person name="Emri T."/>
            <person name="Fekete E."/>
            <person name="Flipphi M."/>
            <person name="Freyberg S."/>
            <person name="Gallo A."/>
            <person name="Gournas C."/>
            <person name="Habgood R."/>
            <person name="Hainaut M."/>
            <person name="Harispe M.L."/>
            <person name="Henrissat B."/>
            <person name="Hilden K.S."/>
            <person name="Hope R."/>
            <person name="Hossain A."/>
            <person name="Karabika E."/>
            <person name="Karaffa L."/>
            <person name="Karanyi Z."/>
            <person name="Krasevec N."/>
            <person name="Kuo A."/>
            <person name="Kusch H."/>
            <person name="LaButti K."/>
            <person name="Lagendijk E.L."/>
            <person name="Lapidus A."/>
            <person name="Levasseur A."/>
            <person name="Lindquist E."/>
            <person name="Lipzen A."/>
            <person name="Logrieco A.F."/>
            <person name="MacCabe A."/>
            <person name="Maekelae M.R."/>
            <person name="Malavazi I."/>
            <person name="Melin P."/>
            <person name="Meyer V."/>
            <person name="Mielnichuk N."/>
            <person name="Miskei M."/>
            <person name="Molnar A.P."/>
            <person name="Mule G."/>
            <person name="Ngan C.Y."/>
            <person name="Orejas M."/>
            <person name="Orosz E."/>
            <person name="Ouedraogo J.P."/>
            <person name="Overkamp K.M."/>
            <person name="Park H.-S."/>
            <person name="Perrone G."/>
            <person name="Piumi F."/>
            <person name="Punt P.J."/>
            <person name="Ram A.F."/>
            <person name="Ramon A."/>
            <person name="Rauscher S."/>
            <person name="Record E."/>
            <person name="Riano-Pachon D.M."/>
            <person name="Robert V."/>
            <person name="Roehrig J."/>
            <person name="Ruller R."/>
            <person name="Salamov A."/>
            <person name="Salih N.S."/>
            <person name="Samson R.A."/>
            <person name="Sandor E."/>
            <person name="Sanguinetti M."/>
            <person name="Schuetze T."/>
            <person name="Sepcic K."/>
            <person name="Shelest E."/>
            <person name="Sherlock G."/>
            <person name="Sophianopoulou V."/>
            <person name="Squina F.M."/>
            <person name="Sun H."/>
            <person name="Susca A."/>
            <person name="Todd R.B."/>
            <person name="Tsang A."/>
            <person name="Unkles S.E."/>
            <person name="van de Wiele N."/>
            <person name="van Rossen-Uffink D."/>
            <person name="Oliveira J.V."/>
            <person name="Vesth T.C."/>
            <person name="Visser J."/>
            <person name="Yu J.-H."/>
            <person name="Zhou M."/>
            <person name="Andersen M.R."/>
            <person name="Archer D.B."/>
            <person name="Baker S.E."/>
            <person name="Benoit I."/>
            <person name="Brakhage A.A."/>
            <person name="Braus G.H."/>
            <person name="Fischer R."/>
            <person name="Frisvad J.C."/>
            <person name="Goldman G.H."/>
            <person name="Houbraken J."/>
            <person name="Oakley B."/>
            <person name="Pocsi I."/>
            <person name="Scazzocchio C."/>
            <person name="Seiboth B."/>
            <person name="vanKuyk P.A."/>
            <person name="Wortman J."/>
            <person name="Dyer P.S."/>
            <person name="Grigoriev I.V."/>
        </authorList>
    </citation>
    <scope>NUCLEOTIDE SEQUENCE [LARGE SCALE GENOMIC DNA]</scope>
    <source>
        <strain evidence="2">DTO 134E9</strain>
    </source>
</reference>